<dbReference type="SUPFAM" id="SSF74653">
    <property type="entry name" value="TolA/TonB C-terminal domain"/>
    <property type="match status" value="1"/>
</dbReference>
<keyword evidence="5" id="KW-0653">Protein transport</keyword>
<keyword evidence="5" id="KW-0735">Signal-anchor</keyword>
<keyword evidence="2" id="KW-0812">Transmembrane</keyword>
<feature type="domain" description="TonB C-terminal" evidence="7">
    <location>
        <begin position="182"/>
        <end position="271"/>
    </location>
</feature>
<evidence type="ECO:0000313" key="9">
    <source>
        <dbReference type="Proteomes" id="UP000246077"/>
    </source>
</evidence>
<keyword evidence="4" id="KW-0472">Membrane</keyword>
<evidence type="ECO:0000256" key="1">
    <source>
        <dbReference type="ARBA" id="ARBA00004167"/>
    </source>
</evidence>
<comment type="subcellular location">
    <subcellularLocation>
        <location evidence="5">Cell inner membrane</location>
        <topology evidence="5">Single-pass membrane protein</topology>
        <orientation evidence="5">Periplasmic side</orientation>
    </subcellularLocation>
    <subcellularLocation>
        <location evidence="1">Membrane</location>
        <topology evidence="1">Single-pass membrane protein</topology>
    </subcellularLocation>
</comment>
<evidence type="ECO:0000259" key="7">
    <source>
        <dbReference type="PROSITE" id="PS52015"/>
    </source>
</evidence>
<keyword evidence="9" id="KW-1185">Reference proteome</keyword>
<feature type="compositionally biased region" description="Pro residues" evidence="6">
    <location>
        <begin position="76"/>
        <end position="108"/>
    </location>
</feature>
<evidence type="ECO:0000256" key="5">
    <source>
        <dbReference type="RuleBase" id="RU362123"/>
    </source>
</evidence>
<dbReference type="PROSITE" id="PS52015">
    <property type="entry name" value="TONB_CTD"/>
    <property type="match status" value="1"/>
</dbReference>
<evidence type="ECO:0000256" key="4">
    <source>
        <dbReference type="ARBA" id="ARBA00023136"/>
    </source>
</evidence>
<proteinExistence type="inferred from homology"/>
<feature type="compositionally biased region" description="Pro residues" evidence="6">
    <location>
        <begin position="119"/>
        <end position="150"/>
    </location>
</feature>
<comment type="caution">
    <text evidence="8">The sequence shown here is derived from an EMBL/GenBank/DDBJ whole genome shotgun (WGS) entry which is preliminary data.</text>
</comment>
<dbReference type="InterPro" id="IPR037682">
    <property type="entry name" value="TonB_C"/>
</dbReference>
<dbReference type="Pfam" id="PF03544">
    <property type="entry name" value="TonB_C"/>
    <property type="match status" value="1"/>
</dbReference>
<dbReference type="GO" id="GO:0005886">
    <property type="term" value="C:plasma membrane"/>
    <property type="evidence" value="ECO:0007669"/>
    <property type="project" value="UniProtKB-SubCell"/>
</dbReference>
<name>A0A317DT00_9PROT</name>
<evidence type="ECO:0000313" key="8">
    <source>
        <dbReference type="EMBL" id="PWR17801.1"/>
    </source>
</evidence>
<sequence>MTTVAWDDVATAVAVRRRPAPETWGIAASVALHLVLGAVILDASVEPPPVPEEAPVEMVLVAPEPQLPPVQDVAEIPPPQAVEPPPPAAVEPPPPVEAAPIEPPPPPVIAEVPEEVVAAPPPPPPPPPKPKVVKPAPPKPAPPKPAVAAPVPSPAPAVANPVPAAVIAPPAPQPPGIPSDYVKDVRGRISRYALNRYPRAAQLKGQEGRVGYTLTLAPDGRLLSFEITPSGIEALDKAAAEALQNAGPYPKLPELGAASYKLTGAIVYKLN</sequence>
<dbReference type="Gene3D" id="3.30.1150.10">
    <property type="match status" value="1"/>
</dbReference>
<dbReference type="Proteomes" id="UP000246077">
    <property type="component" value="Unassembled WGS sequence"/>
</dbReference>
<comment type="similarity">
    <text evidence="5">Belongs to the TonB family.</text>
</comment>
<feature type="region of interest" description="Disordered" evidence="6">
    <location>
        <begin position="69"/>
        <end position="150"/>
    </location>
</feature>
<keyword evidence="3" id="KW-1133">Transmembrane helix</keyword>
<dbReference type="PRINTS" id="PR01374">
    <property type="entry name" value="TONBPROTEIN"/>
</dbReference>
<comment type="function">
    <text evidence="5">Interacts with outer membrane receptor proteins that carry out high-affinity binding and energy dependent uptake into the periplasmic space of specific substrates. It could act to transduce energy from the cytoplasmic membrane to specific energy-requiring processes in the outer membrane, resulting in the release into the periplasm of ligands bound by these outer membrane proteins.</text>
</comment>
<dbReference type="AlphaFoldDB" id="A0A317DT00"/>
<dbReference type="GO" id="GO:0055085">
    <property type="term" value="P:transmembrane transport"/>
    <property type="evidence" value="ECO:0007669"/>
    <property type="project" value="InterPro"/>
</dbReference>
<dbReference type="EMBL" id="QGLF01000008">
    <property type="protein sequence ID" value="PWR17801.1"/>
    <property type="molecule type" value="Genomic_DNA"/>
</dbReference>
<dbReference type="GO" id="GO:0031992">
    <property type="term" value="F:energy transducer activity"/>
    <property type="evidence" value="ECO:0007669"/>
    <property type="project" value="InterPro"/>
</dbReference>
<dbReference type="InterPro" id="IPR006260">
    <property type="entry name" value="TonB/TolA_C"/>
</dbReference>
<dbReference type="InterPro" id="IPR003538">
    <property type="entry name" value="TonB"/>
</dbReference>
<dbReference type="RefSeq" id="WP_109923330.1">
    <property type="nucleotide sequence ID" value="NZ_QGLF01000008.1"/>
</dbReference>
<gene>
    <name evidence="8" type="ORF">DKG75_21920</name>
</gene>
<dbReference type="OrthoDB" id="8481221at2"/>
<keyword evidence="5" id="KW-0813">Transport</keyword>
<dbReference type="GO" id="GO:0015031">
    <property type="term" value="P:protein transport"/>
    <property type="evidence" value="ECO:0007669"/>
    <property type="project" value="UniProtKB-UniRule"/>
</dbReference>
<organism evidence="8 9">
    <name type="scientific">Zavarzinia compransoris</name>
    <dbReference type="NCBI Taxonomy" id="1264899"/>
    <lineage>
        <taxon>Bacteria</taxon>
        <taxon>Pseudomonadati</taxon>
        <taxon>Pseudomonadota</taxon>
        <taxon>Alphaproteobacteria</taxon>
        <taxon>Rhodospirillales</taxon>
        <taxon>Zavarziniaceae</taxon>
        <taxon>Zavarzinia</taxon>
    </lineage>
</organism>
<dbReference type="GO" id="GO:0015891">
    <property type="term" value="P:siderophore transport"/>
    <property type="evidence" value="ECO:0007669"/>
    <property type="project" value="InterPro"/>
</dbReference>
<evidence type="ECO:0000256" key="6">
    <source>
        <dbReference type="SAM" id="MobiDB-lite"/>
    </source>
</evidence>
<dbReference type="GO" id="GO:0030288">
    <property type="term" value="C:outer membrane-bounded periplasmic space"/>
    <property type="evidence" value="ECO:0007669"/>
    <property type="project" value="InterPro"/>
</dbReference>
<feature type="compositionally biased region" description="Low complexity" evidence="6">
    <location>
        <begin position="109"/>
        <end position="118"/>
    </location>
</feature>
<evidence type="ECO:0000256" key="3">
    <source>
        <dbReference type="ARBA" id="ARBA00022989"/>
    </source>
</evidence>
<keyword evidence="5" id="KW-0997">Cell inner membrane</keyword>
<accession>A0A317DT00</accession>
<evidence type="ECO:0000256" key="2">
    <source>
        <dbReference type="ARBA" id="ARBA00022692"/>
    </source>
</evidence>
<protein>
    <recommendedName>
        <fullName evidence="5">Protein TonB</fullName>
    </recommendedName>
</protein>
<dbReference type="NCBIfam" id="TIGR01352">
    <property type="entry name" value="tonB_Cterm"/>
    <property type="match status" value="1"/>
</dbReference>
<reference evidence="9" key="1">
    <citation type="submission" date="2018-05" db="EMBL/GenBank/DDBJ databases">
        <title>Zavarzinia sp. HR-AS.</title>
        <authorList>
            <person name="Lee Y."/>
            <person name="Jeon C.O."/>
        </authorList>
    </citation>
    <scope>NUCLEOTIDE SEQUENCE [LARGE SCALE GENOMIC DNA]</scope>
    <source>
        <strain evidence="9">DSM 1231</strain>
    </source>
</reference>
<keyword evidence="5" id="KW-1003">Cell membrane</keyword>